<evidence type="ECO:0000313" key="2">
    <source>
        <dbReference type="Proteomes" id="UP001328107"/>
    </source>
</evidence>
<proteinExistence type="predicted"/>
<dbReference type="EMBL" id="BTRK01000006">
    <property type="protein sequence ID" value="GMR57188.1"/>
    <property type="molecule type" value="Genomic_DNA"/>
</dbReference>
<protein>
    <submittedName>
        <fullName evidence="1">Uncharacterized protein</fullName>
    </submittedName>
</protein>
<comment type="caution">
    <text evidence="1">The sequence shown here is derived from an EMBL/GenBank/DDBJ whole genome shotgun (WGS) entry which is preliminary data.</text>
</comment>
<organism evidence="1 2">
    <name type="scientific">Pristionchus mayeri</name>
    <dbReference type="NCBI Taxonomy" id="1317129"/>
    <lineage>
        <taxon>Eukaryota</taxon>
        <taxon>Metazoa</taxon>
        <taxon>Ecdysozoa</taxon>
        <taxon>Nematoda</taxon>
        <taxon>Chromadorea</taxon>
        <taxon>Rhabditida</taxon>
        <taxon>Rhabditina</taxon>
        <taxon>Diplogasteromorpha</taxon>
        <taxon>Diplogasteroidea</taxon>
        <taxon>Neodiplogasteridae</taxon>
        <taxon>Pristionchus</taxon>
    </lineage>
</organism>
<sequence length="176" mass="20008">LPHTKTMYVRRRSYPEMSRRRGVVYNMDEEGRARLVFESASSFEGTLETKTGEIFAIRGIKGARDHTVDIQVVDAETGSQFLLADAAIKYDGQSATIAHPALDYTSDERLIGMKARKEIQEYLNPRLAEEDVYHAVFKGHMKVKLLTSCQTKPAMRRESICEDSTRIIEESEDFLA</sequence>
<name>A0AAN5D609_9BILA</name>
<gene>
    <name evidence="1" type="ORF">PMAYCL1PPCAC_27383</name>
</gene>
<feature type="non-terminal residue" evidence="1">
    <location>
        <position position="1"/>
    </location>
</feature>
<dbReference type="AlphaFoldDB" id="A0AAN5D609"/>
<accession>A0AAN5D609</accession>
<evidence type="ECO:0000313" key="1">
    <source>
        <dbReference type="EMBL" id="GMR57188.1"/>
    </source>
</evidence>
<dbReference type="Proteomes" id="UP001328107">
    <property type="component" value="Unassembled WGS sequence"/>
</dbReference>
<reference evidence="2" key="1">
    <citation type="submission" date="2022-10" db="EMBL/GenBank/DDBJ databases">
        <title>Genome assembly of Pristionchus species.</title>
        <authorList>
            <person name="Yoshida K."/>
            <person name="Sommer R.J."/>
        </authorList>
    </citation>
    <scope>NUCLEOTIDE SEQUENCE [LARGE SCALE GENOMIC DNA]</scope>
    <source>
        <strain evidence="2">RS5460</strain>
    </source>
</reference>
<keyword evidence="2" id="KW-1185">Reference proteome</keyword>